<organism evidence="2 3">
    <name type="scientific">Fasciola gigantica</name>
    <name type="common">Giant liver fluke</name>
    <dbReference type="NCBI Taxonomy" id="46835"/>
    <lineage>
        <taxon>Eukaryota</taxon>
        <taxon>Metazoa</taxon>
        <taxon>Spiralia</taxon>
        <taxon>Lophotrochozoa</taxon>
        <taxon>Platyhelminthes</taxon>
        <taxon>Trematoda</taxon>
        <taxon>Digenea</taxon>
        <taxon>Plagiorchiida</taxon>
        <taxon>Echinostomata</taxon>
        <taxon>Echinostomatoidea</taxon>
        <taxon>Fasciolidae</taxon>
        <taxon>Fasciola</taxon>
    </lineage>
</organism>
<evidence type="ECO:0000313" key="2">
    <source>
        <dbReference type="EMBL" id="TPP65070.1"/>
    </source>
</evidence>
<gene>
    <name evidence="2" type="ORF">FGIG_08302</name>
</gene>
<evidence type="ECO:0000313" key="3">
    <source>
        <dbReference type="Proteomes" id="UP000316759"/>
    </source>
</evidence>
<dbReference type="AlphaFoldDB" id="A0A504Z6V3"/>
<name>A0A504Z6V3_FASGI</name>
<feature type="region of interest" description="Disordered" evidence="1">
    <location>
        <begin position="179"/>
        <end position="217"/>
    </location>
</feature>
<evidence type="ECO:0000256" key="1">
    <source>
        <dbReference type="SAM" id="MobiDB-lite"/>
    </source>
</evidence>
<feature type="compositionally biased region" description="Low complexity" evidence="1">
    <location>
        <begin position="179"/>
        <end position="189"/>
    </location>
</feature>
<dbReference type="EMBL" id="SUNJ01003666">
    <property type="protein sequence ID" value="TPP65070.1"/>
    <property type="molecule type" value="Genomic_DNA"/>
</dbReference>
<reference evidence="2 3" key="1">
    <citation type="submission" date="2019-04" db="EMBL/GenBank/DDBJ databases">
        <title>Annotation for the trematode Fasciola gigantica.</title>
        <authorList>
            <person name="Choi Y.-J."/>
        </authorList>
    </citation>
    <scope>NUCLEOTIDE SEQUENCE [LARGE SCALE GENOMIC DNA]</scope>
    <source>
        <strain evidence="2">Uganda_cow_1</strain>
    </source>
</reference>
<sequence length="217" mass="23224">MEKVILICSVYIIDNVPFDYLRDYLTELGDPPPRSLHSGRRRRRRRAKRITIQYQSPCPVSTTSAARPWLPAELIVPATPASRRDPCNSHTVTNMSSVLPSSSSCSVPSSSCSPLDDFVTKRARFSPVLSSPLIATPSFGTPESESCLSEDSTASSVGGSISCLCGAADPDGDCLTDCSSTTTTTTTTTNDDDDTDSVHRQTPPPCHSIQGPDAKLA</sequence>
<keyword evidence="3" id="KW-1185">Reference proteome</keyword>
<proteinExistence type="predicted"/>
<accession>A0A504Z6V3</accession>
<dbReference type="OrthoDB" id="6308971at2759"/>
<protein>
    <submittedName>
        <fullName evidence="2">Uncharacterized protein</fullName>
    </submittedName>
</protein>
<comment type="caution">
    <text evidence="2">The sequence shown here is derived from an EMBL/GenBank/DDBJ whole genome shotgun (WGS) entry which is preliminary data.</text>
</comment>
<dbReference type="Proteomes" id="UP000316759">
    <property type="component" value="Unassembled WGS sequence"/>
</dbReference>